<comment type="caution">
    <text evidence="3">The sequence shown here is derived from an EMBL/GenBank/DDBJ whole genome shotgun (WGS) entry which is preliminary data.</text>
</comment>
<dbReference type="EMBL" id="JAULSN010000003">
    <property type="protein sequence ID" value="KAK3376838.1"/>
    <property type="molecule type" value="Genomic_DNA"/>
</dbReference>
<organism evidence="3 4">
    <name type="scientific">Lasiosphaeria ovina</name>
    <dbReference type="NCBI Taxonomy" id="92902"/>
    <lineage>
        <taxon>Eukaryota</taxon>
        <taxon>Fungi</taxon>
        <taxon>Dikarya</taxon>
        <taxon>Ascomycota</taxon>
        <taxon>Pezizomycotina</taxon>
        <taxon>Sordariomycetes</taxon>
        <taxon>Sordariomycetidae</taxon>
        <taxon>Sordariales</taxon>
        <taxon>Lasiosphaeriaceae</taxon>
        <taxon>Lasiosphaeria</taxon>
    </lineage>
</organism>
<feature type="transmembrane region" description="Helical" evidence="2">
    <location>
        <begin position="396"/>
        <end position="413"/>
    </location>
</feature>
<feature type="transmembrane region" description="Helical" evidence="2">
    <location>
        <begin position="341"/>
        <end position="359"/>
    </location>
</feature>
<evidence type="ECO:0000256" key="1">
    <source>
        <dbReference type="SAM" id="MobiDB-lite"/>
    </source>
</evidence>
<keyword evidence="2" id="KW-0472">Membrane</keyword>
<gene>
    <name evidence="3" type="ORF">B0T24DRAFT_719117</name>
</gene>
<keyword evidence="2" id="KW-1133">Transmembrane helix</keyword>
<reference evidence="3" key="2">
    <citation type="submission" date="2023-06" db="EMBL/GenBank/DDBJ databases">
        <authorList>
            <consortium name="Lawrence Berkeley National Laboratory"/>
            <person name="Haridas S."/>
            <person name="Hensen N."/>
            <person name="Bonometti L."/>
            <person name="Westerberg I."/>
            <person name="Brannstrom I.O."/>
            <person name="Guillou S."/>
            <person name="Cros-Aarteil S."/>
            <person name="Calhoun S."/>
            <person name="Kuo A."/>
            <person name="Mondo S."/>
            <person name="Pangilinan J."/>
            <person name="Riley R."/>
            <person name="Labutti K."/>
            <person name="Andreopoulos B."/>
            <person name="Lipzen A."/>
            <person name="Chen C."/>
            <person name="Yanf M."/>
            <person name="Daum C."/>
            <person name="Ng V."/>
            <person name="Clum A."/>
            <person name="Steindorff A."/>
            <person name="Ohm R."/>
            <person name="Martin F."/>
            <person name="Silar P."/>
            <person name="Natvig D."/>
            <person name="Lalanne C."/>
            <person name="Gautier V."/>
            <person name="Ament-Velasquez S.L."/>
            <person name="Kruys A."/>
            <person name="Hutchinson M.I."/>
            <person name="Powell A.J."/>
            <person name="Barry K."/>
            <person name="Miller A.N."/>
            <person name="Grigoriev I.V."/>
            <person name="Debuchy R."/>
            <person name="Gladieux P."/>
            <person name="Thoren M.H."/>
            <person name="Johannesson H."/>
        </authorList>
    </citation>
    <scope>NUCLEOTIDE SEQUENCE</scope>
    <source>
        <strain evidence="3">CBS 958.72</strain>
    </source>
</reference>
<keyword evidence="2" id="KW-0812">Transmembrane</keyword>
<feature type="compositionally biased region" description="Low complexity" evidence="1">
    <location>
        <begin position="98"/>
        <end position="141"/>
    </location>
</feature>
<keyword evidence="4" id="KW-1185">Reference proteome</keyword>
<feature type="transmembrane region" description="Helical" evidence="2">
    <location>
        <begin position="419"/>
        <end position="437"/>
    </location>
</feature>
<dbReference type="Proteomes" id="UP001287356">
    <property type="component" value="Unassembled WGS sequence"/>
</dbReference>
<evidence type="ECO:0000256" key="2">
    <source>
        <dbReference type="SAM" id="Phobius"/>
    </source>
</evidence>
<proteinExistence type="predicted"/>
<protein>
    <submittedName>
        <fullName evidence="3">Uncharacterized protein</fullName>
    </submittedName>
</protein>
<accession>A0AAE0KHH5</accession>
<evidence type="ECO:0000313" key="3">
    <source>
        <dbReference type="EMBL" id="KAK3376838.1"/>
    </source>
</evidence>
<reference evidence="3" key="1">
    <citation type="journal article" date="2023" name="Mol. Phylogenet. Evol.">
        <title>Genome-scale phylogeny and comparative genomics of the fungal order Sordariales.</title>
        <authorList>
            <person name="Hensen N."/>
            <person name="Bonometti L."/>
            <person name="Westerberg I."/>
            <person name="Brannstrom I.O."/>
            <person name="Guillou S."/>
            <person name="Cros-Aarteil S."/>
            <person name="Calhoun S."/>
            <person name="Haridas S."/>
            <person name="Kuo A."/>
            <person name="Mondo S."/>
            <person name="Pangilinan J."/>
            <person name="Riley R."/>
            <person name="LaButti K."/>
            <person name="Andreopoulos B."/>
            <person name="Lipzen A."/>
            <person name="Chen C."/>
            <person name="Yan M."/>
            <person name="Daum C."/>
            <person name="Ng V."/>
            <person name="Clum A."/>
            <person name="Steindorff A."/>
            <person name="Ohm R.A."/>
            <person name="Martin F."/>
            <person name="Silar P."/>
            <person name="Natvig D.O."/>
            <person name="Lalanne C."/>
            <person name="Gautier V."/>
            <person name="Ament-Velasquez S.L."/>
            <person name="Kruys A."/>
            <person name="Hutchinson M.I."/>
            <person name="Powell A.J."/>
            <person name="Barry K."/>
            <person name="Miller A.N."/>
            <person name="Grigoriev I.V."/>
            <person name="Debuchy R."/>
            <person name="Gladieux P."/>
            <person name="Hiltunen Thoren M."/>
            <person name="Johannesson H."/>
        </authorList>
    </citation>
    <scope>NUCLEOTIDE SEQUENCE</scope>
    <source>
        <strain evidence="3">CBS 958.72</strain>
    </source>
</reference>
<feature type="transmembrane region" description="Helical" evidence="2">
    <location>
        <begin position="446"/>
        <end position="464"/>
    </location>
</feature>
<evidence type="ECO:0000313" key="4">
    <source>
        <dbReference type="Proteomes" id="UP001287356"/>
    </source>
</evidence>
<dbReference type="Gene3D" id="1.20.58.340">
    <property type="entry name" value="Magnesium transport protein CorA, transmembrane region"/>
    <property type="match status" value="1"/>
</dbReference>
<name>A0AAE0KHH5_9PEZI</name>
<dbReference type="AlphaFoldDB" id="A0AAE0KHH5"/>
<sequence>MANAMDAVSSWPSSSNYCKGPPAPQLWLASLGDKIDECVEISRQSRQSLPRKSRESLWAPTMLPLARFRVRPLERPCMRQKLLGLSVSTRAVSADAEGGAARSTASRTSGTRTGTGTGASRRPGPSVESSNSARSWSQSSGWSAEQNIRIRPSVTLVDVDKDGRLTQHPRLWGDDAVDLDTEADSSRMLPPGVVVRLVLREMTDQQALGLGGLEKDGGGGAQLTCQLVFLDLLRSVSDAWDSFLQRIARRVWSLAVRNLDACLVFLLSSVEAALKDLSVSQQRSNESQLRISHWHRFSVASASLAAEMRSQADDLVQRSNREMAFFVANINEKQANSGRRLTMIAAVFLPLSLSSSLLAMTTPAADVGALWYDWAELCVVMGVLVLAVYSSPWLHLLLAVTAASFLAGMFSTLSMGLDVLKYGIAAIAAGLPAWTIVKNPVRIHKAIKGLFTCIFVIATMFWAMKGKGKRTNDASSV</sequence>
<feature type="region of interest" description="Disordered" evidence="1">
    <location>
        <begin position="93"/>
        <end position="141"/>
    </location>
</feature>